<evidence type="ECO:0000313" key="5">
    <source>
        <dbReference type="Proteomes" id="UP000033662"/>
    </source>
</evidence>
<comment type="caution">
    <text evidence="4">The sequence shown here is derived from an EMBL/GenBank/DDBJ whole genome shotgun (WGS) entry which is preliminary data.</text>
</comment>
<evidence type="ECO:0000259" key="2">
    <source>
        <dbReference type="Pfam" id="PF04773"/>
    </source>
</evidence>
<evidence type="ECO:0000313" key="4">
    <source>
        <dbReference type="EMBL" id="KKA07776.1"/>
    </source>
</evidence>
<protein>
    <submittedName>
        <fullName evidence="4">Peptide ABC transporter substrate-binding protein</fullName>
    </submittedName>
</protein>
<dbReference type="InterPro" id="IPR032623">
    <property type="entry name" value="FecR_N"/>
</dbReference>
<name>A0A0F4XPR4_9PSED</name>
<dbReference type="InterPro" id="IPR012373">
    <property type="entry name" value="Ferrdict_sens_TM"/>
</dbReference>
<dbReference type="GO" id="GO:0016989">
    <property type="term" value="F:sigma factor antagonist activity"/>
    <property type="evidence" value="ECO:0007669"/>
    <property type="project" value="TreeGrafter"/>
</dbReference>
<dbReference type="Gene3D" id="2.60.120.1440">
    <property type="match status" value="1"/>
</dbReference>
<keyword evidence="1" id="KW-0472">Membrane</keyword>
<feature type="domain" description="FecR N-terminal" evidence="3">
    <location>
        <begin position="16"/>
        <end position="51"/>
    </location>
</feature>
<dbReference type="Pfam" id="PF04773">
    <property type="entry name" value="FecR"/>
    <property type="match status" value="1"/>
</dbReference>
<dbReference type="Proteomes" id="UP000033662">
    <property type="component" value="Unassembled WGS sequence"/>
</dbReference>
<dbReference type="PANTHER" id="PTHR30273:SF2">
    <property type="entry name" value="PROTEIN FECR"/>
    <property type="match status" value="1"/>
</dbReference>
<keyword evidence="1" id="KW-1133">Transmembrane helix</keyword>
<reference evidence="4 5" key="1">
    <citation type="submission" date="2015-03" db="EMBL/GenBank/DDBJ databases">
        <title>Pseudomonas fluorescens 1855-344 Genome sequencing and assembly.</title>
        <authorList>
            <person name="Eng W.W.H."/>
            <person name="Gan H.M."/>
            <person name="Savka M.A."/>
        </authorList>
    </citation>
    <scope>NUCLEOTIDE SEQUENCE [LARGE SCALE GENOMIC DNA]</scope>
    <source>
        <strain evidence="4 5">1855-344</strain>
    </source>
</reference>
<keyword evidence="1" id="KW-0812">Transmembrane</keyword>
<dbReference type="PIRSF" id="PIRSF018266">
    <property type="entry name" value="FecR"/>
    <property type="match status" value="1"/>
</dbReference>
<dbReference type="InterPro" id="IPR006860">
    <property type="entry name" value="FecR"/>
</dbReference>
<feature type="transmembrane region" description="Helical" evidence="1">
    <location>
        <begin position="86"/>
        <end position="105"/>
    </location>
</feature>
<dbReference type="Gene3D" id="3.55.50.30">
    <property type="match status" value="1"/>
</dbReference>
<gene>
    <name evidence="4" type="ORF">VP02_11405</name>
</gene>
<dbReference type="OrthoDB" id="9771237at2"/>
<dbReference type="PATRIC" id="fig|132476.4.peg.6356"/>
<dbReference type="EMBL" id="JZXC01000009">
    <property type="protein sequence ID" value="KKA07776.1"/>
    <property type="molecule type" value="Genomic_DNA"/>
</dbReference>
<dbReference type="PANTHER" id="PTHR30273">
    <property type="entry name" value="PERIPLASMIC SIGNAL SENSOR AND SIGMA FACTOR ACTIVATOR FECR-RELATED"/>
    <property type="match status" value="1"/>
</dbReference>
<accession>A0A0F4XPR4</accession>
<proteinExistence type="predicted"/>
<sequence>MMDSRECPCGQDKVRDAAAQWFVRLQAPAMSIEERQGFEAWLDEHPNHRDEIQLLQGIWSATDLLPKERLQALCEPPAERPRHRPLLRYAVAAGLFAVALGLGLFSGLSSSTDYSGEYATAFGERRHIALPDGSVIDLNSRSRVRIEFAHHQRRVELAEGEALFTVEHDAGRPFTVDAGNGQVTVTGTRFDVRRDADKTRVAVAQGSVKVQGRAAPQAQFVSLTAGLGTQIDAQGKVATPYAVNAEALTAWRNGKLVFDNAPLKEVAEEVSRYRAQPLRVGSAAVGNLRLTSVFRADDPEALLKALPNILPVAVRSLDDGSQEIIAK</sequence>
<evidence type="ECO:0000256" key="1">
    <source>
        <dbReference type="SAM" id="Phobius"/>
    </source>
</evidence>
<dbReference type="AlphaFoldDB" id="A0A0F4XPR4"/>
<dbReference type="Pfam" id="PF16220">
    <property type="entry name" value="DUF4880"/>
    <property type="match status" value="1"/>
</dbReference>
<evidence type="ECO:0000259" key="3">
    <source>
        <dbReference type="Pfam" id="PF16220"/>
    </source>
</evidence>
<organism evidence="4 5">
    <name type="scientific">Pseudomonas kilonensis</name>
    <dbReference type="NCBI Taxonomy" id="132476"/>
    <lineage>
        <taxon>Bacteria</taxon>
        <taxon>Pseudomonadati</taxon>
        <taxon>Pseudomonadota</taxon>
        <taxon>Gammaproteobacteria</taxon>
        <taxon>Pseudomonadales</taxon>
        <taxon>Pseudomonadaceae</taxon>
        <taxon>Pseudomonas</taxon>
    </lineage>
</organism>
<feature type="domain" description="FecR protein" evidence="2">
    <location>
        <begin position="118"/>
        <end position="209"/>
    </location>
</feature>